<sequence length="61" mass="7459">MRRNQKDDIPQFSLYKKKRKQIETFFSQLCQQFMIKRNYAKSFEAFKTRILAKINSLTTIH</sequence>
<dbReference type="GO" id="GO:0006313">
    <property type="term" value="P:DNA transposition"/>
    <property type="evidence" value="ECO:0007669"/>
    <property type="project" value="InterPro"/>
</dbReference>
<name>H8MC14_RIEAD</name>
<dbReference type="PATRIC" id="fig|693978.17.peg.249"/>
<dbReference type="GO" id="GO:0004803">
    <property type="term" value="F:transposase activity"/>
    <property type="evidence" value="ECO:0007669"/>
    <property type="project" value="InterPro"/>
</dbReference>
<dbReference type="Proteomes" id="UP000010093">
    <property type="component" value="Chromosome"/>
</dbReference>
<evidence type="ECO:0000313" key="3">
    <source>
        <dbReference type="Proteomes" id="UP000010093"/>
    </source>
</evidence>
<dbReference type="EMBL" id="CP003388">
    <property type="protein sequence ID" value="AFD55249.1"/>
    <property type="molecule type" value="Genomic_DNA"/>
</dbReference>
<dbReference type="Pfam" id="PF01609">
    <property type="entry name" value="DDE_Tnp_1"/>
    <property type="match status" value="1"/>
</dbReference>
<accession>H8MC14</accession>
<organism evidence="2 3">
    <name type="scientific">Riemerella anatipestifer (strain ATCC 11845 / DSM 15868 / JCM 9532 / NCTC 11014)</name>
    <dbReference type="NCBI Taxonomy" id="693978"/>
    <lineage>
        <taxon>Bacteria</taxon>
        <taxon>Pseudomonadati</taxon>
        <taxon>Bacteroidota</taxon>
        <taxon>Flavobacteriia</taxon>
        <taxon>Flavobacteriales</taxon>
        <taxon>Weeksellaceae</taxon>
        <taxon>Riemerella</taxon>
    </lineage>
</organism>
<reference evidence="2 3" key="1">
    <citation type="journal article" date="2012" name="J. Bacteriol.">
        <title>Complete genome sequence of Riemerella anatipestifer reference strain.</title>
        <authorList>
            <person name="Wang X."/>
            <person name="Zhu D."/>
            <person name="Wang M."/>
            <person name="Cheng A."/>
            <person name="Jia R."/>
            <person name="Zhou Y."/>
            <person name="Chen Z."/>
            <person name="Luo Q."/>
            <person name="Liu F."/>
            <person name="Wang Y."/>
            <person name="Chen X.Y."/>
        </authorList>
    </citation>
    <scope>NUCLEOTIDE SEQUENCE [LARGE SCALE GENOMIC DNA]</scope>
    <source>
        <strain evidence="3">DSM 15868</strain>
    </source>
</reference>
<dbReference type="HOGENOM" id="CLU_2715088_0_0_10"/>
<evidence type="ECO:0000313" key="2">
    <source>
        <dbReference type="EMBL" id="AFD55249.1"/>
    </source>
</evidence>
<dbReference type="AlphaFoldDB" id="H8MC14"/>
<gene>
    <name evidence="2" type="ORF">RA0C_0241</name>
</gene>
<dbReference type="InterPro" id="IPR002559">
    <property type="entry name" value="Transposase_11"/>
</dbReference>
<protein>
    <recommendedName>
        <fullName evidence="1">Transposase IS4-like domain-containing protein</fullName>
    </recommendedName>
</protein>
<feature type="domain" description="Transposase IS4-like" evidence="1">
    <location>
        <begin position="10"/>
        <end position="53"/>
    </location>
</feature>
<dbReference type="KEGG" id="rai:RA0C_0241"/>
<evidence type="ECO:0000259" key="1">
    <source>
        <dbReference type="Pfam" id="PF01609"/>
    </source>
</evidence>
<proteinExistence type="predicted"/>
<dbReference type="GO" id="GO:0003677">
    <property type="term" value="F:DNA binding"/>
    <property type="evidence" value="ECO:0007669"/>
    <property type="project" value="InterPro"/>
</dbReference>